<dbReference type="OrthoDB" id="447842at2759"/>
<dbReference type="PANTHER" id="PTHR46622">
    <property type="entry name" value="DNA-DEPENDENT METALLOPROTEASE WSS1"/>
    <property type="match status" value="1"/>
</dbReference>
<evidence type="ECO:0000313" key="3">
    <source>
        <dbReference type="EMBL" id="KAF5327560.1"/>
    </source>
</evidence>
<dbReference type="PROSITE" id="PS51397">
    <property type="entry name" value="WLM"/>
    <property type="match status" value="1"/>
</dbReference>
<feature type="compositionally biased region" description="Basic and acidic residues" evidence="1">
    <location>
        <begin position="1195"/>
        <end position="1204"/>
    </location>
</feature>
<protein>
    <recommendedName>
        <fullName evidence="2">WLM domain-containing protein</fullName>
    </recommendedName>
</protein>
<keyword evidence="4" id="KW-1185">Reference proteome</keyword>
<feature type="region of interest" description="Disordered" evidence="1">
    <location>
        <begin position="854"/>
        <end position="902"/>
    </location>
</feature>
<gene>
    <name evidence="3" type="ORF">D9619_004824</name>
</gene>
<dbReference type="AlphaFoldDB" id="A0A8H5BQ66"/>
<dbReference type="GO" id="GO:0008237">
    <property type="term" value="F:metallopeptidase activity"/>
    <property type="evidence" value="ECO:0007669"/>
    <property type="project" value="TreeGrafter"/>
</dbReference>
<dbReference type="InterPro" id="IPR013536">
    <property type="entry name" value="WLM_dom"/>
</dbReference>
<evidence type="ECO:0000259" key="2">
    <source>
        <dbReference type="PROSITE" id="PS51397"/>
    </source>
</evidence>
<feature type="compositionally biased region" description="Acidic residues" evidence="1">
    <location>
        <begin position="973"/>
        <end position="988"/>
    </location>
</feature>
<proteinExistence type="predicted"/>
<dbReference type="Proteomes" id="UP000567179">
    <property type="component" value="Unassembled WGS sequence"/>
</dbReference>
<evidence type="ECO:0000313" key="4">
    <source>
        <dbReference type="Proteomes" id="UP000567179"/>
    </source>
</evidence>
<dbReference type="GO" id="GO:0005634">
    <property type="term" value="C:nucleus"/>
    <property type="evidence" value="ECO:0007669"/>
    <property type="project" value="TreeGrafter"/>
</dbReference>
<feature type="compositionally biased region" description="Acidic residues" evidence="1">
    <location>
        <begin position="1084"/>
        <end position="1104"/>
    </location>
</feature>
<sequence>MLQLQHLAPGMESQTPSTNEPTGQKKLNRTPKPVPLWNTYDLKAFNIEIIDERDIQTFFGVTDLPVPQNISPVIWNNVSAPPEPLSKTEKIFFAYMEDALLTPPGELSLVDDFALFLLELFDYDDGPHRILQPQEDLWLPICGSRVLAKTDGAVIDCVGHQPYYVLLVQEDTQLYDNGGLNPEAQLVAQAIAAFHRNNRVRDLIGLPALDSQTFPAIIMFCTAPVFYFVTVTKVLADAVQAGVYPSEATIVRKFFSPVGLTAKSMFSLENRWVLFGYFEAFRRFLSPAIGKLSAQNKKSTMSSEPTKGPYNLIAFKASDPCFDCDTLADVGNLDKTRNQWSDNIATGTRVEFELVNNNKHEAWSNVITLGESGDDSCLSFSGAASASASASAYATSPSSSATAMIEAGRTYSTTSGSTAGPETLWTTRDLQAFNIKIIVEHDIQTFFRVSDLPVPQGIPHVIWNNARAPAGPLSKTERLFFAYIENALLAPLGKASHAVKFVRFLLGLLDYDADPNRVLHSGKDIWFVNAGVETYAMTDVAVIERVGGQLYYNLLVQCHDHTAGCDPEAQLVAQAIAAFHRNNDVLHQVYWPRLDSQTFPGIIMAGTTPTFYLITVTDALSAAVEAGICPQETTIVRKFVPPVELADHTGDGMVSLQNRKSNTMVHLRLNETETNPNPHINFITALPDDLLGEQEEARQLLRALAAQVRPVMKVHGFVVNSFEEVRSLLWEWLRKTLIRRVYQQYEYNNVFAGRNWNNGETDRSSQPKCRASELVLRRADGAFYPIYWLMGTLCHEHMNHGPDFQKLWSLLKAEVRQLQDKGYYGDGYWSSGTRLRDSARVGGEGIEDGDFPEYMCGGAQTKARPTARRRRQGGSRGKRREVQPSLHTGAQTAKKRKSGARVTSKYAFTGEGATLVAEGSAIGTGFGKKAASKRARDERALAAEKRLQALLGPKTDAKPAPQQTPNEGANASDGDDDSDDEVEFVPETDAERRQALLDSEHEYKQEGSRNNGSSSKGKELQSKLGSGAAWKSMQDDFNFSAVSNSGSGASTSQTGAKDASNRSKGKTKSKARVDSDVIEISSSDGDEEEGEEQQNGDQDADESCDLPIASGSTFTTHPHTSQSKSSSRTPAGLGLGLGKMVQTEMELRRKEALGMAPVKGGGRTLGAEPTKASTKTRKGSQVLAEGRTLGRPTQKKRDGVEGPEGRWACLGERSQPPRMCRMYNAPRTGYLFWLCWLSYSIRAPAS</sequence>
<name>A0A8H5BQ66_9AGAR</name>
<dbReference type="EMBL" id="JAACJJ010000014">
    <property type="protein sequence ID" value="KAF5327560.1"/>
    <property type="molecule type" value="Genomic_DNA"/>
</dbReference>
<feature type="compositionally biased region" description="Polar residues" evidence="1">
    <location>
        <begin position="1110"/>
        <end position="1129"/>
    </location>
</feature>
<feature type="compositionally biased region" description="Polar residues" evidence="1">
    <location>
        <begin position="12"/>
        <end position="22"/>
    </location>
</feature>
<feature type="compositionally biased region" description="Basic residues" evidence="1">
    <location>
        <begin position="865"/>
        <end position="879"/>
    </location>
</feature>
<feature type="region of interest" description="Disordered" evidence="1">
    <location>
        <begin position="1157"/>
        <end position="1205"/>
    </location>
</feature>
<dbReference type="InterPro" id="IPR053000">
    <property type="entry name" value="WSS1-like_metalloprotease"/>
</dbReference>
<feature type="compositionally biased region" description="Basic and acidic residues" evidence="1">
    <location>
        <begin position="989"/>
        <end position="1007"/>
    </location>
</feature>
<evidence type="ECO:0000256" key="1">
    <source>
        <dbReference type="SAM" id="MobiDB-lite"/>
    </source>
</evidence>
<feature type="region of interest" description="Disordered" evidence="1">
    <location>
        <begin position="949"/>
        <end position="1135"/>
    </location>
</feature>
<feature type="compositionally biased region" description="Low complexity" evidence="1">
    <location>
        <begin position="1040"/>
        <end position="1056"/>
    </location>
</feature>
<accession>A0A8H5BQ66</accession>
<comment type="caution">
    <text evidence="3">The sequence shown here is derived from an EMBL/GenBank/DDBJ whole genome shotgun (WGS) entry which is preliminary data.</text>
</comment>
<feature type="domain" description="WLM" evidence="2">
    <location>
        <begin position="671"/>
        <end position="948"/>
    </location>
</feature>
<reference evidence="3 4" key="1">
    <citation type="journal article" date="2020" name="ISME J.">
        <title>Uncovering the hidden diversity of litter-decomposition mechanisms in mushroom-forming fungi.</title>
        <authorList>
            <person name="Floudas D."/>
            <person name="Bentzer J."/>
            <person name="Ahren D."/>
            <person name="Johansson T."/>
            <person name="Persson P."/>
            <person name="Tunlid A."/>
        </authorList>
    </citation>
    <scope>NUCLEOTIDE SEQUENCE [LARGE SCALE GENOMIC DNA]</scope>
    <source>
        <strain evidence="3 4">CBS 101986</strain>
    </source>
</reference>
<dbReference type="Pfam" id="PF08325">
    <property type="entry name" value="WLM"/>
    <property type="match status" value="1"/>
</dbReference>
<feature type="region of interest" description="Disordered" evidence="1">
    <location>
        <begin position="1"/>
        <end position="32"/>
    </location>
</feature>
<dbReference type="GO" id="GO:0006281">
    <property type="term" value="P:DNA repair"/>
    <property type="evidence" value="ECO:0007669"/>
    <property type="project" value="TreeGrafter"/>
</dbReference>
<dbReference type="PANTHER" id="PTHR46622:SF1">
    <property type="entry name" value="DNA-DEPENDENT METALLOPROTEASE WSS1"/>
    <property type="match status" value="1"/>
</dbReference>
<organism evidence="3 4">
    <name type="scientific">Psilocybe cf. subviscida</name>
    <dbReference type="NCBI Taxonomy" id="2480587"/>
    <lineage>
        <taxon>Eukaryota</taxon>
        <taxon>Fungi</taxon>
        <taxon>Dikarya</taxon>
        <taxon>Basidiomycota</taxon>
        <taxon>Agaricomycotina</taxon>
        <taxon>Agaricomycetes</taxon>
        <taxon>Agaricomycetidae</taxon>
        <taxon>Agaricales</taxon>
        <taxon>Agaricineae</taxon>
        <taxon>Strophariaceae</taxon>
        <taxon>Psilocybe</taxon>
    </lineage>
</organism>